<name>A0A512L779_9PROT</name>
<evidence type="ECO:0000256" key="2">
    <source>
        <dbReference type="RuleBase" id="RU362080"/>
    </source>
</evidence>
<organism evidence="3 4">
    <name type="scientific">Sulfuriferula plumbiphila</name>
    <dbReference type="NCBI Taxonomy" id="171865"/>
    <lineage>
        <taxon>Bacteria</taxon>
        <taxon>Pseudomonadati</taxon>
        <taxon>Pseudomonadota</taxon>
        <taxon>Betaproteobacteria</taxon>
        <taxon>Nitrosomonadales</taxon>
        <taxon>Sulfuricellaceae</taxon>
        <taxon>Sulfuriferula</taxon>
    </lineage>
</organism>
<dbReference type="InterPro" id="IPR036165">
    <property type="entry name" value="YefM-like_sf"/>
</dbReference>
<evidence type="ECO:0000313" key="4">
    <source>
        <dbReference type="Proteomes" id="UP000321337"/>
    </source>
</evidence>
<comment type="similarity">
    <text evidence="1 2">Belongs to the phD/YefM antitoxin family.</text>
</comment>
<comment type="function">
    <text evidence="2">Antitoxin component of a type II toxin-antitoxin (TA) system.</text>
</comment>
<dbReference type="InterPro" id="IPR006442">
    <property type="entry name" value="Antitoxin_Phd/YefM"/>
</dbReference>
<dbReference type="OrthoDB" id="9800503at2"/>
<gene>
    <name evidence="3" type="ORF">TPL01_14500</name>
</gene>
<dbReference type="EMBL" id="BKAD01000013">
    <property type="protein sequence ID" value="GEP30312.1"/>
    <property type="molecule type" value="Genomic_DNA"/>
</dbReference>
<evidence type="ECO:0000313" key="3">
    <source>
        <dbReference type="EMBL" id="GEP30312.1"/>
    </source>
</evidence>
<comment type="caution">
    <text evidence="3">The sequence shown here is derived from an EMBL/GenBank/DDBJ whole genome shotgun (WGS) entry which is preliminary data.</text>
</comment>
<accession>A0A512L779</accession>
<dbReference type="SUPFAM" id="SSF143120">
    <property type="entry name" value="YefM-like"/>
    <property type="match status" value="1"/>
</dbReference>
<dbReference type="Gene3D" id="3.40.1620.10">
    <property type="entry name" value="YefM-like domain"/>
    <property type="match status" value="1"/>
</dbReference>
<dbReference type="Proteomes" id="UP000321337">
    <property type="component" value="Unassembled WGS sequence"/>
</dbReference>
<evidence type="ECO:0000256" key="1">
    <source>
        <dbReference type="ARBA" id="ARBA00009981"/>
    </source>
</evidence>
<keyword evidence="4" id="KW-1185">Reference proteome</keyword>
<dbReference type="AlphaFoldDB" id="A0A512L779"/>
<dbReference type="NCBIfam" id="TIGR01552">
    <property type="entry name" value="phd_fam"/>
    <property type="match status" value="1"/>
</dbReference>
<proteinExistence type="inferred from homology"/>
<dbReference type="Pfam" id="PF02604">
    <property type="entry name" value="PhdYeFM_antitox"/>
    <property type="match status" value="1"/>
</dbReference>
<sequence length="91" mass="9909">MNVNAAAFKAKCLKLIDEVAATHEPLVITKRGKPMARLVPIEDETPPSLFGYMKNTGQILGDIVDVPHEPLAAESGEEDGFYAGFKPKKKN</sequence>
<protein>
    <recommendedName>
        <fullName evidence="2">Antitoxin</fullName>
    </recommendedName>
</protein>
<reference evidence="3 4" key="1">
    <citation type="submission" date="2019-07" db="EMBL/GenBank/DDBJ databases">
        <title>Whole genome shotgun sequence of Thiobacillus plumbophilus NBRC 107929.</title>
        <authorList>
            <person name="Hosoyama A."/>
            <person name="Uohara A."/>
            <person name="Ohji S."/>
            <person name="Ichikawa N."/>
        </authorList>
    </citation>
    <scope>NUCLEOTIDE SEQUENCE [LARGE SCALE GENOMIC DNA]</scope>
    <source>
        <strain evidence="3 4">NBRC 107929</strain>
    </source>
</reference>
<dbReference type="RefSeq" id="WP_147072260.1">
    <property type="nucleotide sequence ID" value="NZ_AP021884.1"/>
</dbReference>